<dbReference type="InterPro" id="IPR036940">
    <property type="entry name" value="PI3/4_kinase_cat_sf"/>
</dbReference>
<dbReference type="Pfam" id="PF00454">
    <property type="entry name" value="PI3_PI4_kinase"/>
    <property type="match status" value="1"/>
</dbReference>
<feature type="domain" description="PI3K/PI4K catalytic" evidence="2">
    <location>
        <begin position="1"/>
        <end position="126"/>
    </location>
</feature>
<dbReference type="GO" id="GO:0031931">
    <property type="term" value="C:TORC1 complex"/>
    <property type="evidence" value="ECO:0007669"/>
    <property type="project" value="TreeGrafter"/>
</dbReference>
<dbReference type="Pfam" id="PF02260">
    <property type="entry name" value="FATC"/>
    <property type="match status" value="1"/>
</dbReference>
<feature type="region of interest" description="Disordered" evidence="1">
    <location>
        <begin position="93"/>
        <end position="115"/>
    </location>
</feature>
<feature type="compositionally biased region" description="Low complexity" evidence="1">
    <location>
        <begin position="103"/>
        <end position="112"/>
    </location>
</feature>
<accession>A0AAJ7SK94</accession>
<dbReference type="PANTHER" id="PTHR11139:SF9">
    <property type="entry name" value="SERINE_THREONINE-PROTEIN KINASE MTOR"/>
    <property type="match status" value="1"/>
</dbReference>
<sequence>MLDRLSGKILHIDFGDCFEVAMTREKFPEKIPFRLTRMLTNAMEVTGLDGNYRTTCHNVMEVLRQHRDSVMAVLEAFVYDPLLNWRLMDTTAKPTKRSHGRDGSFSSSQGGSDVMDNMEVASSQSKLGSTGPDSLPSFLGQGFVQHEALNKKAITIINRVRDKLTGRDFSHDETLDVPTQVQLLIKQATSHENLCQCYIGWCPFW</sequence>
<dbReference type="PANTHER" id="PTHR11139">
    <property type="entry name" value="ATAXIA TELANGIECTASIA MUTATED ATM -RELATED"/>
    <property type="match status" value="1"/>
</dbReference>
<evidence type="ECO:0000259" key="2">
    <source>
        <dbReference type="PROSITE" id="PS50290"/>
    </source>
</evidence>
<dbReference type="PROSITE" id="PS51190">
    <property type="entry name" value="FATC"/>
    <property type="match status" value="1"/>
</dbReference>
<dbReference type="InterPro" id="IPR000403">
    <property type="entry name" value="PI3/4_kinase_cat_dom"/>
</dbReference>
<reference evidence="5" key="1">
    <citation type="submission" date="2025-08" db="UniProtKB">
        <authorList>
            <consortium name="RefSeq"/>
        </authorList>
    </citation>
    <scope>IDENTIFICATION</scope>
    <source>
        <tissue evidence="5">Sperm</tissue>
    </source>
</reference>
<keyword evidence="4" id="KW-1185">Reference proteome</keyword>
<dbReference type="Proteomes" id="UP001318040">
    <property type="component" value="Unplaced"/>
</dbReference>
<dbReference type="GO" id="GO:0005737">
    <property type="term" value="C:cytoplasm"/>
    <property type="evidence" value="ECO:0007669"/>
    <property type="project" value="TreeGrafter"/>
</dbReference>
<name>A0AAJ7SK94_PETMA</name>
<evidence type="ECO:0000259" key="3">
    <source>
        <dbReference type="PROSITE" id="PS51190"/>
    </source>
</evidence>
<organism evidence="4 5">
    <name type="scientific">Petromyzon marinus</name>
    <name type="common">Sea lamprey</name>
    <dbReference type="NCBI Taxonomy" id="7757"/>
    <lineage>
        <taxon>Eukaryota</taxon>
        <taxon>Metazoa</taxon>
        <taxon>Chordata</taxon>
        <taxon>Craniata</taxon>
        <taxon>Vertebrata</taxon>
        <taxon>Cyclostomata</taxon>
        <taxon>Hyperoartia</taxon>
        <taxon>Petromyzontiformes</taxon>
        <taxon>Petromyzontidae</taxon>
        <taxon>Petromyzon</taxon>
    </lineage>
</organism>
<dbReference type="PROSITE" id="PS50290">
    <property type="entry name" value="PI3_4_KINASE_3"/>
    <property type="match status" value="1"/>
</dbReference>
<dbReference type="Gene3D" id="1.10.1070.11">
    <property type="entry name" value="Phosphatidylinositol 3-/4-kinase, catalytic domain"/>
    <property type="match status" value="1"/>
</dbReference>
<dbReference type="GO" id="GO:0016242">
    <property type="term" value="P:negative regulation of macroautophagy"/>
    <property type="evidence" value="ECO:0007669"/>
    <property type="project" value="TreeGrafter"/>
</dbReference>
<dbReference type="GO" id="GO:0031932">
    <property type="term" value="C:TORC2 complex"/>
    <property type="evidence" value="ECO:0007669"/>
    <property type="project" value="TreeGrafter"/>
</dbReference>
<evidence type="ECO:0000313" key="5">
    <source>
        <dbReference type="RefSeq" id="XP_032800892.1"/>
    </source>
</evidence>
<dbReference type="SMART" id="SM01343">
    <property type="entry name" value="FATC"/>
    <property type="match status" value="1"/>
</dbReference>
<proteinExistence type="predicted"/>
<dbReference type="GO" id="GO:0004674">
    <property type="term" value="F:protein serine/threonine kinase activity"/>
    <property type="evidence" value="ECO:0007669"/>
    <property type="project" value="TreeGrafter"/>
</dbReference>
<dbReference type="InterPro" id="IPR003152">
    <property type="entry name" value="FATC_dom"/>
</dbReference>
<feature type="domain" description="FATC" evidence="3">
    <location>
        <begin position="173"/>
        <end position="205"/>
    </location>
</feature>
<dbReference type="GO" id="GO:0038202">
    <property type="term" value="P:TORC1 signaling"/>
    <property type="evidence" value="ECO:0007669"/>
    <property type="project" value="TreeGrafter"/>
</dbReference>
<dbReference type="InterPro" id="IPR011009">
    <property type="entry name" value="Kinase-like_dom_sf"/>
</dbReference>
<dbReference type="SMART" id="SM00146">
    <property type="entry name" value="PI3Kc"/>
    <property type="match status" value="1"/>
</dbReference>
<dbReference type="InterPro" id="IPR050517">
    <property type="entry name" value="DDR_Repair_Kinase"/>
</dbReference>
<dbReference type="GO" id="GO:0005634">
    <property type="term" value="C:nucleus"/>
    <property type="evidence" value="ECO:0007669"/>
    <property type="project" value="TreeGrafter"/>
</dbReference>
<dbReference type="KEGG" id="pmrn:116937880"/>
<evidence type="ECO:0000313" key="4">
    <source>
        <dbReference type="Proteomes" id="UP001318040"/>
    </source>
</evidence>
<dbReference type="RefSeq" id="XP_032800892.1">
    <property type="nucleotide sequence ID" value="XM_032945001.1"/>
</dbReference>
<dbReference type="FunFam" id="1.10.1070.11:FF:000058">
    <property type="entry name" value="MTOR isoform 6"/>
    <property type="match status" value="1"/>
</dbReference>
<gene>
    <name evidence="5" type="primary">LOC116937880</name>
</gene>
<evidence type="ECO:0000256" key="1">
    <source>
        <dbReference type="SAM" id="MobiDB-lite"/>
    </source>
</evidence>
<protein>
    <submittedName>
        <fullName evidence="5">Serine/threonine-protein kinase mTOR-like</fullName>
    </submittedName>
</protein>
<dbReference type="AlphaFoldDB" id="A0AAJ7SK94"/>
<dbReference type="SUPFAM" id="SSF56112">
    <property type="entry name" value="Protein kinase-like (PK-like)"/>
    <property type="match status" value="1"/>
</dbReference>